<proteinExistence type="predicted"/>
<evidence type="ECO:0000313" key="1">
    <source>
        <dbReference type="EMBL" id="PWA89940.1"/>
    </source>
</evidence>
<dbReference type="AlphaFoldDB" id="A0A2U1PVZ8"/>
<accession>A0A2U1PVZ8</accession>
<comment type="caution">
    <text evidence="1">The sequence shown here is derived from an EMBL/GenBank/DDBJ whole genome shotgun (WGS) entry which is preliminary data.</text>
</comment>
<dbReference type="OrthoDB" id="10267381at2759"/>
<keyword evidence="1" id="KW-0456">Lyase</keyword>
<gene>
    <name evidence="1" type="ORF">CTI12_AA105840</name>
</gene>
<dbReference type="PANTHER" id="PTHR33993">
    <property type="entry name" value="GLYOXALASE-RELATED"/>
    <property type="match status" value="1"/>
</dbReference>
<protein>
    <submittedName>
        <fullName evidence="1">Lactoylglutathione lyase / glyoxalase I family protein</fullName>
    </submittedName>
</protein>
<dbReference type="PANTHER" id="PTHR33993:SF14">
    <property type="entry name" value="GB|AAF24581.1"/>
    <property type="match status" value="1"/>
</dbReference>
<sequence length="161" mass="17917">MNHLYTSLFRPITDPPSLHFQMCISDIAVQKGYSSMLSFTVTDINSSVTKLMALGAEMDGPIKYEVHGKIANFCRCEAFLNFRPVYKCLISDFMFTIYSDIAVQKGFSSMLSFTVTDINSSVTKLMALGAEMDGPIKYEVHGKVAAMRCIDGHMLGLYEPV</sequence>
<reference evidence="1 2" key="1">
    <citation type="journal article" date="2018" name="Mol. Plant">
        <title>The genome of Artemisia annua provides insight into the evolution of Asteraceae family and artemisinin biosynthesis.</title>
        <authorList>
            <person name="Shen Q."/>
            <person name="Zhang L."/>
            <person name="Liao Z."/>
            <person name="Wang S."/>
            <person name="Yan T."/>
            <person name="Shi P."/>
            <person name="Liu M."/>
            <person name="Fu X."/>
            <person name="Pan Q."/>
            <person name="Wang Y."/>
            <person name="Lv Z."/>
            <person name="Lu X."/>
            <person name="Zhang F."/>
            <person name="Jiang W."/>
            <person name="Ma Y."/>
            <person name="Chen M."/>
            <person name="Hao X."/>
            <person name="Li L."/>
            <person name="Tang Y."/>
            <person name="Lv G."/>
            <person name="Zhou Y."/>
            <person name="Sun X."/>
            <person name="Brodelius P.E."/>
            <person name="Rose J.K.C."/>
            <person name="Tang K."/>
        </authorList>
    </citation>
    <scope>NUCLEOTIDE SEQUENCE [LARGE SCALE GENOMIC DNA]</scope>
    <source>
        <strain evidence="2">cv. Huhao1</strain>
        <tissue evidence="1">Leaf</tissue>
    </source>
</reference>
<dbReference type="STRING" id="35608.A0A2U1PVZ8"/>
<name>A0A2U1PVZ8_ARTAN</name>
<organism evidence="1 2">
    <name type="scientific">Artemisia annua</name>
    <name type="common">Sweet wormwood</name>
    <dbReference type="NCBI Taxonomy" id="35608"/>
    <lineage>
        <taxon>Eukaryota</taxon>
        <taxon>Viridiplantae</taxon>
        <taxon>Streptophyta</taxon>
        <taxon>Embryophyta</taxon>
        <taxon>Tracheophyta</taxon>
        <taxon>Spermatophyta</taxon>
        <taxon>Magnoliopsida</taxon>
        <taxon>eudicotyledons</taxon>
        <taxon>Gunneridae</taxon>
        <taxon>Pentapetalae</taxon>
        <taxon>asterids</taxon>
        <taxon>campanulids</taxon>
        <taxon>Asterales</taxon>
        <taxon>Asteraceae</taxon>
        <taxon>Asteroideae</taxon>
        <taxon>Anthemideae</taxon>
        <taxon>Artemisiinae</taxon>
        <taxon>Artemisia</taxon>
    </lineage>
</organism>
<keyword evidence="2" id="KW-1185">Reference proteome</keyword>
<dbReference type="SUPFAM" id="SSF54593">
    <property type="entry name" value="Glyoxalase/Bleomycin resistance protein/Dihydroxybiphenyl dioxygenase"/>
    <property type="match status" value="1"/>
</dbReference>
<dbReference type="Proteomes" id="UP000245207">
    <property type="component" value="Unassembled WGS sequence"/>
</dbReference>
<dbReference type="GO" id="GO:0016829">
    <property type="term" value="F:lyase activity"/>
    <property type="evidence" value="ECO:0007669"/>
    <property type="project" value="UniProtKB-KW"/>
</dbReference>
<dbReference type="InterPro" id="IPR052164">
    <property type="entry name" value="Anthracycline_SecMetBiosynth"/>
</dbReference>
<evidence type="ECO:0000313" key="2">
    <source>
        <dbReference type="Proteomes" id="UP000245207"/>
    </source>
</evidence>
<dbReference type="EMBL" id="PKPP01000669">
    <property type="protein sequence ID" value="PWA89940.1"/>
    <property type="molecule type" value="Genomic_DNA"/>
</dbReference>
<dbReference type="InterPro" id="IPR029068">
    <property type="entry name" value="Glyas_Bleomycin-R_OHBP_Dase"/>
</dbReference>